<dbReference type="AlphaFoldDB" id="A0A9I9EDL3"/>
<organism evidence="2">
    <name type="scientific">Cucumis melo</name>
    <name type="common">Muskmelon</name>
    <dbReference type="NCBI Taxonomy" id="3656"/>
    <lineage>
        <taxon>Eukaryota</taxon>
        <taxon>Viridiplantae</taxon>
        <taxon>Streptophyta</taxon>
        <taxon>Embryophyta</taxon>
        <taxon>Tracheophyta</taxon>
        <taxon>Spermatophyta</taxon>
        <taxon>Magnoliopsida</taxon>
        <taxon>eudicotyledons</taxon>
        <taxon>Gunneridae</taxon>
        <taxon>Pentapetalae</taxon>
        <taxon>rosids</taxon>
        <taxon>fabids</taxon>
        <taxon>Cucurbitales</taxon>
        <taxon>Cucurbitaceae</taxon>
        <taxon>Benincaseae</taxon>
        <taxon>Cucumis</taxon>
    </lineage>
</organism>
<name>A0A9I9EDL3_CUCME</name>
<dbReference type="InterPro" id="IPR004332">
    <property type="entry name" value="Transposase_MuDR"/>
</dbReference>
<dbReference type="Gramene" id="MELO3C032080.2.1">
    <property type="protein sequence ID" value="MELO3C032080.2.1"/>
    <property type="gene ID" value="MELO3C032080.2"/>
</dbReference>
<reference evidence="2" key="1">
    <citation type="submission" date="2023-03" db="UniProtKB">
        <authorList>
            <consortium name="EnsemblPlants"/>
        </authorList>
    </citation>
    <scope>IDENTIFICATION</scope>
</reference>
<dbReference type="EnsemblPlants" id="MELO3C032080.2.1">
    <property type="protein sequence ID" value="MELO3C032080.2.1"/>
    <property type="gene ID" value="MELO3C032080.2"/>
</dbReference>
<feature type="domain" description="Transposase MuDR plant" evidence="1">
    <location>
        <begin position="147"/>
        <end position="200"/>
    </location>
</feature>
<accession>A0A9I9EDL3</accession>
<evidence type="ECO:0000313" key="2">
    <source>
        <dbReference type="EnsemblPlants" id="MELO3C032080.2.1"/>
    </source>
</evidence>
<sequence>MSPTTRFLVLRLVGQHSGCSLLVIFRQEDVLERGRNAYRVKHDPSLPLCMLSLFLFHHKHVPFELFSMALQRVKTWNGCNNLNLIWIVHDKEVSWIMLVMSKFPDNDLLVVVEISPYLSSELPRTEGSRNENGIIDLDAFEPSHTGIRVGSMFRNKSVLKKAIYMLALNNSFELVTVMSNRTLFDIRCKDLSCPWYLRASAPCRPSDVINYMKIHHGVNISYDKALRGRTYTAKEVDDEVIPVDGAAMKNNACTIYGNSQIVPLAFVVVDLENDLS</sequence>
<dbReference type="Pfam" id="PF03108">
    <property type="entry name" value="DBD_Tnp_Mut"/>
    <property type="match status" value="1"/>
</dbReference>
<proteinExistence type="predicted"/>
<evidence type="ECO:0000259" key="1">
    <source>
        <dbReference type="Pfam" id="PF03108"/>
    </source>
</evidence>
<protein>
    <recommendedName>
        <fullName evidence="1">Transposase MuDR plant domain-containing protein</fullName>
    </recommendedName>
</protein>